<accession>A0A1E2V725</accession>
<dbReference type="STRING" id="197479.BFW38_03850"/>
<keyword evidence="5" id="KW-1185">Reference proteome</keyword>
<feature type="modified residue" description="4-aspartylphosphate" evidence="2">
    <location>
        <position position="58"/>
    </location>
</feature>
<evidence type="ECO:0000259" key="3">
    <source>
        <dbReference type="PROSITE" id="PS50110"/>
    </source>
</evidence>
<dbReference type="InterPro" id="IPR009875">
    <property type="entry name" value="PilZ_domain"/>
</dbReference>
<name>A0A1E2V725_9GAMM</name>
<dbReference type="PANTHER" id="PTHR44591:SF3">
    <property type="entry name" value="RESPONSE REGULATORY DOMAIN-CONTAINING PROTEIN"/>
    <property type="match status" value="1"/>
</dbReference>
<evidence type="ECO:0000313" key="4">
    <source>
        <dbReference type="EMBL" id="ODC02810.1"/>
    </source>
</evidence>
<reference evidence="4 5" key="1">
    <citation type="submission" date="2016-08" db="EMBL/GenBank/DDBJ databases">
        <authorList>
            <person name="Seilhamer J.J."/>
        </authorList>
    </citation>
    <scope>NUCLEOTIDE SEQUENCE [LARGE SCALE GENOMIC DNA]</scope>
    <source>
        <strain evidence="4 5">PH27A</strain>
    </source>
</reference>
<proteinExistence type="predicted"/>
<dbReference type="InterPro" id="IPR011006">
    <property type="entry name" value="CheY-like_superfamily"/>
</dbReference>
<dbReference type="GO" id="GO:0035438">
    <property type="term" value="F:cyclic-di-GMP binding"/>
    <property type="evidence" value="ECO:0007669"/>
    <property type="project" value="InterPro"/>
</dbReference>
<sequence>MLTQDTALVVDDSNTARRMIASTLRDRLNCQKVLEAASGDEALQLLKQNASIDWIFCDWEMPGMTGEQVLSEVRKDPQTAHIPFMMVTTRNDRDSLVTAVQLGVTAYIVKPFNALTLEEKINNTRQRMERRNAERVTVKKNQPLALRFSEHGDVPGQLVDVSLSGLLAKGPLEKLRGICIFDTVTIMAKIDHPDVSMLKLPAEVIRMEADPKSPGKRDTVRIAFRFQSMESDMRHALADWIDQLNH</sequence>
<dbReference type="RefSeq" id="WP_068997205.1">
    <property type="nucleotide sequence ID" value="NZ_MDTQ01000001.1"/>
</dbReference>
<gene>
    <name evidence="4" type="ORF">BFW38_03850</name>
</gene>
<evidence type="ECO:0000256" key="1">
    <source>
        <dbReference type="ARBA" id="ARBA00022553"/>
    </source>
</evidence>
<dbReference type="EMBL" id="MDTQ01000001">
    <property type="protein sequence ID" value="ODC02810.1"/>
    <property type="molecule type" value="Genomic_DNA"/>
</dbReference>
<dbReference type="Pfam" id="PF00072">
    <property type="entry name" value="Response_reg"/>
    <property type="match status" value="1"/>
</dbReference>
<dbReference type="InterPro" id="IPR050595">
    <property type="entry name" value="Bact_response_regulator"/>
</dbReference>
<dbReference type="OrthoDB" id="9800897at2"/>
<evidence type="ECO:0000256" key="2">
    <source>
        <dbReference type="PROSITE-ProRule" id="PRU00169"/>
    </source>
</evidence>
<keyword evidence="1 2" id="KW-0597">Phosphoprotein</keyword>
<dbReference type="Proteomes" id="UP000094291">
    <property type="component" value="Unassembled WGS sequence"/>
</dbReference>
<dbReference type="Pfam" id="PF07238">
    <property type="entry name" value="PilZ"/>
    <property type="match status" value="1"/>
</dbReference>
<dbReference type="Gene3D" id="3.40.50.2300">
    <property type="match status" value="1"/>
</dbReference>
<dbReference type="AlphaFoldDB" id="A0A1E2V725"/>
<dbReference type="PANTHER" id="PTHR44591">
    <property type="entry name" value="STRESS RESPONSE REGULATOR PROTEIN 1"/>
    <property type="match status" value="1"/>
</dbReference>
<organism evidence="4 5">
    <name type="scientific">Terasakiispira papahanaumokuakeensis</name>
    <dbReference type="NCBI Taxonomy" id="197479"/>
    <lineage>
        <taxon>Bacteria</taxon>
        <taxon>Pseudomonadati</taxon>
        <taxon>Pseudomonadota</taxon>
        <taxon>Gammaproteobacteria</taxon>
        <taxon>Oceanospirillales</taxon>
        <taxon>Terasakiispira</taxon>
    </lineage>
</organism>
<dbReference type="GO" id="GO:0000160">
    <property type="term" value="P:phosphorelay signal transduction system"/>
    <property type="evidence" value="ECO:0007669"/>
    <property type="project" value="InterPro"/>
</dbReference>
<dbReference type="SMART" id="SM00448">
    <property type="entry name" value="REC"/>
    <property type="match status" value="1"/>
</dbReference>
<dbReference type="InterPro" id="IPR001789">
    <property type="entry name" value="Sig_transdc_resp-reg_receiver"/>
</dbReference>
<dbReference type="PROSITE" id="PS50110">
    <property type="entry name" value="RESPONSE_REGULATORY"/>
    <property type="match status" value="1"/>
</dbReference>
<feature type="domain" description="Response regulatory" evidence="3">
    <location>
        <begin position="6"/>
        <end position="125"/>
    </location>
</feature>
<dbReference type="Gene3D" id="2.40.10.220">
    <property type="entry name" value="predicted glycosyltransferase like domains"/>
    <property type="match status" value="1"/>
</dbReference>
<dbReference type="SUPFAM" id="SSF52172">
    <property type="entry name" value="CheY-like"/>
    <property type="match status" value="1"/>
</dbReference>
<evidence type="ECO:0000313" key="5">
    <source>
        <dbReference type="Proteomes" id="UP000094291"/>
    </source>
</evidence>
<comment type="caution">
    <text evidence="4">The sequence shown here is derived from an EMBL/GenBank/DDBJ whole genome shotgun (WGS) entry which is preliminary data.</text>
</comment>
<protein>
    <recommendedName>
        <fullName evidence="3">Response regulatory domain-containing protein</fullName>
    </recommendedName>
</protein>